<name>A0ABR3UZI8_9PEZI</name>
<dbReference type="SUPFAM" id="SSF52029">
    <property type="entry name" value="GroEL apical domain-like"/>
    <property type="match status" value="1"/>
</dbReference>
<evidence type="ECO:0000313" key="2">
    <source>
        <dbReference type="Proteomes" id="UP001586593"/>
    </source>
</evidence>
<dbReference type="InterPro" id="IPR002423">
    <property type="entry name" value="Cpn60/GroEL/TCP-1"/>
</dbReference>
<dbReference type="Proteomes" id="UP001586593">
    <property type="component" value="Unassembled WGS sequence"/>
</dbReference>
<dbReference type="PANTHER" id="PTHR45748">
    <property type="entry name" value="1-PHOSPHATIDYLINOSITOL 3-PHOSPHATE 5-KINASE-RELATED"/>
    <property type="match status" value="1"/>
</dbReference>
<keyword evidence="2" id="KW-1185">Reference proteome</keyword>
<reference evidence="1 2" key="1">
    <citation type="journal article" date="2024" name="Commun. Biol.">
        <title>Comparative genomic analysis of thermophilic fungi reveals convergent evolutionary adaptations and gene losses.</title>
        <authorList>
            <person name="Steindorff A.S."/>
            <person name="Aguilar-Pontes M.V."/>
            <person name="Robinson A.J."/>
            <person name="Andreopoulos B."/>
            <person name="LaButti K."/>
            <person name="Kuo A."/>
            <person name="Mondo S."/>
            <person name="Riley R."/>
            <person name="Otillar R."/>
            <person name="Haridas S."/>
            <person name="Lipzen A."/>
            <person name="Grimwood J."/>
            <person name="Schmutz J."/>
            <person name="Clum A."/>
            <person name="Reid I.D."/>
            <person name="Moisan M.C."/>
            <person name="Butler G."/>
            <person name="Nguyen T.T.M."/>
            <person name="Dewar K."/>
            <person name="Conant G."/>
            <person name="Drula E."/>
            <person name="Henrissat B."/>
            <person name="Hansel C."/>
            <person name="Singer S."/>
            <person name="Hutchinson M.I."/>
            <person name="de Vries R.P."/>
            <person name="Natvig D.O."/>
            <person name="Powell A.J."/>
            <person name="Tsang A."/>
            <person name="Grigoriev I.V."/>
        </authorList>
    </citation>
    <scope>NUCLEOTIDE SEQUENCE [LARGE SCALE GENOMIC DNA]</scope>
    <source>
        <strain evidence="1 2">ATCC 24622</strain>
    </source>
</reference>
<dbReference type="EMBL" id="JAZHXJ010003662">
    <property type="protein sequence ID" value="KAL1834996.1"/>
    <property type="molecule type" value="Genomic_DNA"/>
</dbReference>
<protein>
    <submittedName>
        <fullName evidence="1">Uncharacterized protein</fullName>
    </submittedName>
</protein>
<dbReference type="PANTHER" id="PTHR45748:SF7">
    <property type="entry name" value="1-PHOSPHATIDYLINOSITOL 3-PHOSPHATE 5-KINASE-RELATED"/>
    <property type="match status" value="1"/>
</dbReference>
<organism evidence="1 2">
    <name type="scientific">Phialemonium thermophilum</name>
    <dbReference type="NCBI Taxonomy" id="223376"/>
    <lineage>
        <taxon>Eukaryota</taxon>
        <taxon>Fungi</taxon>
        <taxon>Dikarya</taxon>
        <taxon>Ascomycota</taxon>
        <taxon>Pezizomycotina</taxon>
        <taxon>Sordariomycetes</taxon>
        <taxon>Sordariomycetidae</taxon>
        <taxon>Cephalothecales</taxon>
        <taxon>Cephalothecaceae</taxon>
        <taxon>Phialemonium</taxon>
    </lineage>
</organism>
<evidence type="ECO:0000313" key="1">
    <source>
        <dbReference type="EMBL" id="KAL1834996.1"/>
    </source>
</evidence>
<accession>A0ABR3UZI8</accession>
<dbReference type="Pfam" id="PF00118">
    <property type="entry name" value="Cpn60_TCP1"/>
    <property type="match status" value="1"/>
</dbReference>
<comment type="caution">
    <text evidence="1">The sequence shown here is derived from an EMBL/GenBank/DDBJ whole genome shotgun (WGS) entry which is preliminary data.</text>
</comment>
<dbReference type="InterPro" id="IPR027409">
    <property type="entry name" value="GroEL-like_apical_dom_sf"/>
</dbReference>
<gene>
    <name evidence="1" type="ORF">VTK73DRAFT_6497</name>
</gene>
<proteinExistence type="predicted"/>
<dbReference type="Gene3D" id="3.50.7.10">
    <property type="entry name" value="GroEL"/>
    <property type="match status" value="1"/>
</dbReference>
<sequence>MDIRHYVKLKRIPGGRPGDTQYVRGVVFTKNLALKSMPRRLPHRPRIVLVSFPIEYQRQPQQHFLSLQAVLEQEKEFLRMVVGRIAALGPQVLLAERSVSGVALQYLSEAGIAVVANVKTSVMEAVARCAQTEILSSLDMLALPVVGASGSFEVKTRRWAAPSCCAARRPRCWPG</sequence>